<protein>
    <recommendedName>
        <fullName evidence="14">Nice-3</fullName>
    </recommendedName>
</protein>
<feature type="transmembrane region" description="Helical" evidence="11">
    <location>
        <begin position="44"/>
        <end position="67"/>
    </location>
</feature>
<evidence type="ECO:0000313" key="13">
    <source>
        <dbReference type="Proteomes" id="UP000479000"/>
    </source>
</evidence>
<name>A0A6H5GT87_9HEMI</name>
<sequence length="277" mass="31824">MQQIWHQDKSALIRQRRSSFLGDFFTSSDEVELLGPRSTMAQELSGVTVVFIFAGGVLTIILLFIFAKRQIMRFALRSRRGPHVPVGHGAKKSLKKEIHRRIDLVPKIVFEPQVINDNDSRYILPPGSQLPPFYYRLKACDDVKLLEKEITKHDPSLHRHPTENLRAYLLNTLGTPLNGVGQKLVHQFCDLYEHARHDPADFGDEEYQSYLRILLKLMDAARLLKNYGGNRKLSPRCTPVRTKPLEKARSELLEAKPTTRRDENSEVNRTENNETSV</sequence>
<feature type="compositionally biased region" description="Basic and acidic residues" evidence="10">
    <location>
        <begin position="243"/>
        <end position="277"/>
    </location>
</feature>
<dbReference type="PANTHER" id="PTHR21425:SF2">
    <property type="entry name" value="PROTEIN C1ORF43"/>
    <property type="match status" value="1"/>
</dbReference>
<feature type="region of interest" description="Disordered" evidence="10">
    <location>
        <begin position="235"/>
        <end position="277"/>
    </location>
</feature>
<dbReference type="Pfam" id="PF07406">
    <property type="entry name" value="NICE-3"/>
    <property type="match status" value="1"/>
</dbReference>
<dbReference type="InterPro" id="IPR010876">
    <property type="entry name" value="C1orf43"/>
</dbReference>
<evidence type="ECO:0000256" key="11">
    <source>
        <dbReference type="SAM" id="Phobius"/>
    </source>
</evidence>
<evidence type="ECO:0000313" key="12">
    <source>
        <dbReference type="EMBL" id="CAB0007599.1"/>
    </source>
</evidence>
<evidence type="ECO:0000256" key="7">
    <source>
        <dbReference type="ARBA" id="ARBA00023034"/>
    </source>
</evidence>
<evidence type="ECO:0008006" key="14">
    <source>
        <dbReference type="Google" id="ProtNLM"/>
    </source>
</evidence>
<dbReference type="AlphaFoldDB" id="A0A6H5GT87"/>
<comment type="subcellular location">
    <subcellularLocation>
        <location evidence="4">Golgi apparatus</location>
    </subcellularLocation>
    <subcellularLocation>
        <location evidence="2">Membrane</location>
        <topology evidence="2">Single-pass membrane protein</topology>
    </subcellularLocation>
    <subcellularLocation>
        <location evidence="3">Mitochondrion</location>
    </subcellularLocation>
</comment>
<reference evidence="12 13" key="1">
    <citation type="submission" date="2020-02" db="EMBL/GenBank/DDBJ databases">
        <authorList>
            <person name="Ferguson B K."/>
        </authorList>
    </citation>
    <scope>NUCLEOTIDE SEQUENCE [LARGE SCALE GENOMIC DNA]</scope>
</reference>
<evidence type="ECO:0000256" key="1">
    <source>
        <dbReference type="ARBA" id="ARBA00002620"/>
    </source>
</evidence>
<dbReference type="GO" id="GO:0016020">
    <property type="term" value="C:membrane"/>
    <property type="evidence" value="ECO:0007669"/>
    <property type="project" value="UniProtKB-SubCell"/>
</dbReference>
<evidence type="ECO:0000256" key="5">
    <source>
        <dbReference type="ARBA" id="ARBA00022692"/>
    </source>
</evidence>
<dbReference type="EMBL" id="CADCXU010019150">
    <property type="protein sequence ID" value="CAB0007599.1"/>
    <property type="molecule type" value="Genomic_DNA"/>
</dbReference>
<keyword evidence="6 11" id="KW-1133">Transmembrane helix</keyword>
<comment type="function">
    <text evidence="1">General regulator of phagocytosis. Required to uptake Gram negative bacterium by macrophages.</text>
</comment>
<gene>
    <name evidence="12" type="ORF">NTEN_LOCUS12871</name>
</gene>
<evidence type="ECO:0000256" key="10">
    <source>
        <dbReference type="SAM" id="MobiDB-lite"/>
    </source>
</evidence>
<evidence type="ECO:0000256" key="8">
    <source>
        <dbReference type="ARBA" id="ARBA00023128"/>
    </source>
</evidence>
<evidence type="ECO:0000256" key="9">
    <source>
        <dbReference type="ARBA" id="ARBA00023136"/>
    </source>
</evidence>
<organism evidence="12 13">
    <name type="scientific">Nesidiocoris tenuis</name>
    <dbReference type="NCBI Taxonomy" id="355587"/>
    <lineage>
        <taxon>Eukaryota</taxon>
        <taxon>Metazoa</taxon>
        <taxon>Ecdysozoa</taxon>
        <taxon>Arthropoda</taxon>
        <taxon>Hexapoda</taxon>
        <taxon>Insecta</taxon>
        <taxon>Pterygota</taxon>
        <taxon>Neoptera</taxon>
        <taxon>Paraneoptera</taxon>
        <taxon>Hemiptera</taxon>
        <taxon>Heteroptera</taxon>
        <taxon>Panheteroptera</taxon>
        <taxon>Cimicomorpha</taxon>
        <taxon>Miridae</taxon>
        <taxon>Dicyphina</taxon>
        <taxon>Nesidiocoris</taxon>
    </lineage>
</organism>
<accession>A0A6H5GT87</accession>
<keyword evidence="5 11" id="KW-0812">Transmembrane</keyword>
<keyword evidence="7" id="KW-0333">Golgi apparatus</keyword>
<evidence type="ECO:0000256" key="3">
    <source>
        <dbReference type="ARBA" id="ARBA00004173"/>
    </source>
</evidence>
<dbReference type="GO" id="GO:0005794">
    <property type="term" value="C:Golgi apparatus"/>
    <property type="evidence" value="ECO:0007669"/>
    <property type="project" value="UniProtKB-SubCell"/>
</dbReference>
<dbReference type="GO" id="GO:0005739">
    <property type="term" value="C:mitochondrion"/>
    <property type="evidence" value="ECO:0007669"/>
    <property type="project" value="UniProtKB-SubCell"/>
</dbReference>
<evidence type="ECO:0000256" key="6">
    <source>
        <dbReference type="ARBA" id="ARBA00022989"/>
    </source>
</evidence>
<keyword evidence="9 11" id="KW-0472">Membrane</keyword>
<evidence type="ECO:0000256" key="2">
    <source>
        <dbReference type="ARBA" id="ARBA00004167"/>
    </source>
</evidence>
<dbReference type="Proteomes" id="UP000479000">
    <property type="component" value="Unassembled WGS sequence"/>
</dbReference>
<evidence type="ECO:0000256" key="4">
    <source>
        <dbReference type="ARBA" id="ARBA00004555"/>
    </source>
</evidence>
<proteinExistence type="predicted"/>
<keyword evidence="13" id="KW-1185">Reference proteome</keyword>
<keyword evidence="8" id="KW-0496">Mitochondrion</keyword>
<dbReference type="PANTHER" id="PTHR21425">
    <property type="entry name" value="NICE-3"/>
    <property type="match status" value="1"/>
</dbReference>
<dbReference type="OrthoDB" id="5960253at2759"/>